<feature type="transmembrane region" description="Helical" evidence="1">
    <location>
        <begin position="67"/>
        <end position="84"/>
    </location>
</feature>
<feature type="transmembrane region" description="Helical" evidence="1">
    <location>
        <begin position="12"/>
        <end position="30"/>
    </location>
</feature>
<dbReference type="STRING" id="498292.SAMN05660845_0171"/>
<reference evidence="3" key="1">
    <citation type="submission" date="2016-10" db="EMBL/GenBank/DDBJ databases">
        <authorList>
            <person name="Varghese N."/>
            <person name="Submissions S."/>
        </authorList>
    </citation>
    <scope>NUCLEOTIDE SEQUENCE [LARGE SCALE GENOMIC DNA]</scope>
    <source>
        <strain evidence="3">DSM 21789</strain>
    </source>
</reference>
<accession>A0A1I0V4D6</accession>
<dbReference type="AlphaFoldDB" id="A0A1I0V4D6"/>
<keyword evidence="1" id="KW-0812">Transmembrane</keyword>
<evidence type="ECO:0000313" key="2">
    <source>
        <dbReference type="EMBL" id="SFA71178.1"/>
    </source>
</evidence>
<proteinExistence type="predicted"/>
<evidence type="ECO:0000313" key="3">
    <source>
        <dbReference type="Proteomes" id="UP000199604"/>
    </source>
</evidence>
<keyword evidence="1" id="KW-1133">Transmembrane helix</keyword>
<gene>
    <name evidence="2" type="ORF">SAMN05660845_0171</name>
</gene>
<dbReference type="Proteomes" id="UP000199604">
    <property type="component" value="Unassembled WGS sequence"/>
</dbReference>
<protein>
    <submittedName>
        <fullName evidence="2">Uncharacterized protein</fullName>
    </submittedName>
</protein>
<feature type="transmembrane region" description="Helical" evidence="1">
    <location>
        <begin position="36"/>
        <end position="60"/>
    </location>
</feature>
<dbReference type="EMBL" id="FOJT01000001">
    <property type="protein sequence ID" value="SFA71178.1"/>
    <property type="molecule type" value="Genomic_DNA"/>
</dbReference>
<feature type="transmembrane region" description="Helical" evidence="1">
    <location>
        <begin position="104"/>
        <end position="121"/>
    </location>
</feature>
<keyword evidence="3" id="KW-1185">Reference proteome</keyword>
<name>A0A1I0V4D6_9FLAO</name>
<evidence type="ECO:0000256" key="1">
    <source>
        <dbReference type="SAM" id="Phobius"/>
    </source>
</evidence>
<sequence>MIKKLFNNRIFGIVLLIVVSFDLIASIMSLTKTYSVISILVLQYFNLLLCLTALIFFFLANKYSISILKLYIVFKLIMFPSYVILRDLKDLLIYTASRMTVEDYISYSFSLLFGITIYYFFRKYKIEN</sequence>
<keyword evidence="1" id="KW-0472">Membrane</keyword>
<organism evidence="2 3">
    <name type="scientific">Flavobacterium swingsii</name>
    <dbReference type="NCBI Taxonomy" id="498292"/>
    <lineage>
        <taxon>Bacteria</taxon>
        <taxon>Pseudomonadati</taxon>
        <taxon>Bacteroidota</taxon>
        <taxon>Flavobacteriia</taxon>
        <taxon>Flavobacteriales</taxon>
        <taxon>Flavobacteriaceae</taxon>
        <taxon>Flavobacterium</taxon>
    </lineage>
</organism>